<evidence type="ECO:0000256" key="1">
    <source>
        <dbReference type="ARBA" id="ARBA00000085"/>
    </source>
</evidence>
<evidence type="ECO:0000256" key="5">
    <source>
        <dbReference type="ARBA" id="ARBA00022679"/>
    </source>
</evidence>
<name>A0A6B3SMR7_9BURK</name>
<keyword evidence="5" id="KW-0808">Transferase</keyword>
<accession>A0A6B3SMR7</accession>
<dbReference type="PANTHER" id="PTHR43547:SF2">
    <property type="entry name" value="HYBRID SIGNAL TRANSDUCTION HISTIDINE KINASE C"/>
    <property type="match status" value="1"/>
</dbReference>
<comment type="caution">
    <text evidence="8">The sequence shown here is derived from an EMBL/GenBank/DDBJ whole genome shotgun (WGS) entry which is preliminary data.</text>
</comment>
<dbReference type="InterPro" id="IPR036890">
    <property type="entry name" value="HATPase_C_sf"/>
</dbReference>
<dbReference type="InterPro" id="IPR013783">
    <property type="entry name" value="Ig-like_fold"/>
</dbReference>
<evidence type="ECO:0000313" key="8">
    <source>
        <dbReference type="EMBL" id="NEX62007.1"/>
    </source>
</evidence>
<dbReference type="PRINTS" id="PR00344">
    <property type="entry name" value="BCTRLSENSOR"/>
</dbReference>
<dbReference type="InterPro" id="IPR005467">
    <property type="entry name" value="His_kinase_dom"/>
</dbReference>
<dbReference type="Pfam" id="PF00512">
    <property type="entry name" value="HisKA"/>
    <property type="match status" value="1"/>
</dbReference>
<dbReference type="Proteomes" id="UP000482155">
    <property type="component" value="Unassembled WGS sequence"/>
</dbReference>
<dbReference type="RefSeq" id="WP_163963788.1">
    <property type="nucleotide sequence ID" value="NZ_JAAIVB010000043.1"/>
</dbReference>
<dbReference type="Gene3D" id="2.60.40.10">
    <property type="entry name" value="Immunoglobulins"/>
    <property type="match status" value="1"/>
</dbReference>
<dbReference type="AlphaFoldDB" id="A0A6B3SMR7"/>
<dbReference type="EC" id="2.7.13.3" evidence="3"/>
<dbReference type="Gene3D" id="1.10.287.130">
    <property type="match status" value="1"/>
</dbReference>
<organism evidence="8 9">
    <name type="scientific">Noviherbaspirillum galbum</name>
    <dbReference type="NCBI Taxonomy" id="2709383"/>
    <lineage>
        <taxon>Bacteria</taxon>
        <taxon>Pseudomonadati</taxon>
        <taxon>Pseudomonadota</taxon>
        <taxon>Betaproteobacteria</taxon>
        <taxon>Burkholderiales</taxon>
        <taxon>Oxalobacteraceae</taxon>
        <taxon>Noviherbaspirillum</taxon>
    </lineage>
</organism>
<dbReference type="SUPFAM" id="SSF55874">
    <property type="entry name" value="ATPase domain of HSP90 chaperone/DNA topoisomerase II/histidine kinase"/>
    <property type="match status" value="1"/>
</dbReference>
<dbReference type="SMART" id="SM00387">
    <property type="entry name" value="HATPase_c"/>
    <property type="match status" value="1"/>
</dbReference>
<dbReference type="InterPro" id="IPR011123">
    <property type="entry name" value="Y_Y_Y"/>
</dbReference>
<dbReference type="Gene3D" id="3.30.565.10">
    <property type="entry name" value="Histidine kinase-like ATPase, C-terminal domain"/>
    <property type="match status" value="1"/>
</dbReference>
<dbReference type="InterPro" id="IPR003594">
    <property type="entry name" value="HATPase_dom"/>
</dbReference>
<dbReference type="SUPFAM" id="SSF63829">
    <property type="entry name" value="Calcium-dependent phosphotriesterase"/>
    <property type="match status" value="3"/>
</dbReference>
<comment type="catalytic activity">
    <reaction evidence="1">
        <text>ATP + protein L-histidine = ADP + protein N-phospho-L-histidine.</text>
        <dbReference type="EC" id="2.7.13.3"/>
    </reaction>
</comment>
<dbReference type="GO" id="GO:0005886">
    <property type="term" value="C:plasma membrane"/>
    <property type="evidence" value="ECO:0007669"/>
    <property type="project" value="UniProtKB-SubCell"/>
</dbReference>
<dbReference type="PROSITE" id="PS50109">
    <property type="entry name" value="HIS_KIN"/>
    <property type="match status" value="1"/>
</dbReference>
<dbReference type="InterPro" id="IPR036097">
    <property type="entry name" value="HisK_dim/P_sf"/>
</dbReference>
<dbReference type="Pfam" id="PF07495">
    <property type="entry name" value="Y_Y_Y"/>
    <property type="match status" value="1"/>
</dbReference>
<evidence type="ECO:0000256" key="6">
    <source>
        <dbReference type="ARBA" id="ARBA00022777"/>
    </source>
</evidence>
<dbReference type="SMART" id="SM00388">
    <property type="entry name" value="HisKA"/>
    <property type="match status" value="1"/>
</dbReference>
<dbReference type="EMBL" id="JAAIVB010000043">
    <property type="protein sequence ID" value="NEX62007.1"/>
    <property type="molecule type" value="Genomic_DNA"/>
</dbReference>
<keyword evidence="9" id="KW-1185">Reference proteome</keyword>
<dbReference type="Gene3D" id="2.130.10.10">
    <property type="entry name" value="YVTN repeat-like/Quinoprotein amine dehydrogenase"/>
    <property type="match status" value="2"/>
</dbReference>
<dbReference type="GO" id="GO:0000155">
    <property type="term" value="F:phosphorelay sensor kinase activity"/>
    <property type="evidence" value="ECO:0007669"/>
    <property type="project" value="InterPro"/>
</dbReference>
<dbReference type="CDD" id="cd00075">
    <property type="entry name" value="HATPase"/>
    <property type="match status" value="1"/>
</dbReference>
<gene>
    <name evidence="8" type="ORF">G3574_13040</name>
</gene>
<protein>
    <recommendedName>
        <fullName evidence="3">histidine kinase</fullName>
        <ecNumber evidence="3">2.7.13.3</ecNumber>
    </recommendedName>
</protein>
<dbReference type="SUPFAM" id="SSF47384">
    <property type="entry name" value="Homodimeric domain of signal transducing histidine kinase"/>
    <property type="match status" value="1"/>
</dbReference>
<evidence type="ECO:0000259" key="7">
    <source>
        <dbReference type="PROSITE" id="PS50109"/>
    </source>
</evidence>
<dbReference type="FunFam" id="3.30.565.10:FF:000006">
    <property type="entry name" value="Sensor histidine kinase WalK"/>
    <property type="match status" value="1"/>
</dbReference>
<dbReference type="Pfam" id="PF07494">
    <property type="entry name" value="Reg_prop"/>
    <property type="match status" value="2"/>
</dbReference>
<evidence type="ECO:0000313" key="9">
    <source>
        <dbReference type="Proteomes" id="UP000482155"/>
    </source>
</evidence>
<evidence type="ECO:0000256" key="4">
    <source>
        <dbReference type="ARBA" id="ARBA00022553"/>
    </source>
</evidence>
<dbReference type="CDD" id="cd00082">
    <property type="entry name" value="HisKA"/>
    <property type="match status" value="1"/>
</dbReference>
<dbReference type="InterPro" id="IPR015943">
    <property type="entry name" value="WD40/YVTN_repeat-like_dom_sf"/>
</dbReference>
<evidence type="ECO:0000256" key="2">
    <source>
        <dbReference type="ARBA" id="ARBA00004429"/>
    </source>
</evidence>
<dbReference type="InterPro" id="IPR004358">
    <property type="entry name" value="Sig_transdc_His_kin-like_C"/>
</dbReference>
<proteinExistence type="predicted"/>
<evidence type="ECO:0000256" key="3">
    <source>
        <dbReference type="ARBA" id="ARBA00012438"/>
    </source>
</evidence>
<dbReference type="InterPro" id="IPR003661">
    <property type="entry name" value="HisK_dim/P_dom"/>
</dbReference>
<dbReference type="Pfam" id="PF02518">
    <property type="entry name" value="HATPase_c"/>
    <property type="match status" value="1"/>
</dbReference>
<sequence length="1079" mass="120364">MLFLSLASIAHLAGAIDRVDHTLKLFASSHALFGDEPAMEAQDQYGFYWSASRTGGLYRFDGVTSTHYQNDPDNPYSLASNRVMRVYEDRKRRLWVGTEDGLQRFDFETGRFITVPLQVSIGPKNSAPHVFSIFHDRVAEDVLWVGTRSGLFRLDLAAGTQQHFTHQDQNPGGLPSKSLGAIAQDDGGSLWMRTGRGVIRLRTDPWRLEMMSPPASSTNDGIYLSPYRKAMHVWYLHAQGLYRIDPVSRGNVKVGLEDGLPEADVLDVSIDRSGRMWVCSMAGVYLWNAERSRFERFLVEPDDPSLFAKPTAYSHVFEDDQGNLWMTLNGSLGRINMNGAGFQRLLTTRASVKSIWDNAPSLLYREGDHLWIGSSHGLDRLNVKSGKVRSYPHDPADPRSVTRSDVAGAIQGNNGELVFMSYFGVNLYRPETDSFERLFEPEKQPVADRQQADQIVFAIAWDRFRNGIWISTAAGLRLLDLKTRRQTAFISRHEFPLDGVTMHYGSILVDRTGTLWAGGTSGPLWVARIRLDGNNKPQLSTVPHDKADEKTLSDPRATYFFEDGAGDIWIGTAKGLNRVVTAADGSTTISRYGARQGLSGESIRCIVEDKDGVLWVATDKGISRIAADRKQVFNYVSADGFEKRPFSNLRTNRGGDGMLYFSQDSGILAFNPDTLGQQRTITPRMALTGIAVMHEPLDRAALPNGVGIDGPNAAPRSLTLPYTHSVFSLGFAALGASDPASAVYAHKLDGFDRDWIRTDADRRIATYTNLEPGDYVFRVNATTMDGMRSPQDLVLPITITPPFWKTWWFRTLALALVVAATYWAHRLRIRFLQRSYELKTLTIQARAELDVAAAQQRFVAMVSHEFRNPLALMETALGNLSRMRGEMPAGVSERLQKIQRARQRMQGLIDNYLTEETMKSPDLNPRRQETALLTLVQDVVDYAQGAAPKHQIGLEAPAELPLMFIDREMIRVALSNLLDNAVKYSPQGGAIRMRVAQQEEQVVIEVEDSGVGIPEEQLPQIFDKFFRADHGKESIKGVGLGLHLVKKIVDLHEGSITVRSQVGVSTTFILTLPLRPAFD</sequence>
<dbReference type="InterPro" id="IPR011110">
    <property type="entry name" value="Reg_prop"/>
</dbReference>
<reference evidence="8 9" key="1">
    <citation type="submission" date="2020-02" db="EMBL/GenBank/DDBJ databases">
        <authorList>
            <person name="Kim M.K."/>
        </authorList>
    </citation>
    <scope>NUCLEOTIDE SEQUENCE [LARGE SCALE GENOMIC DNA]</scope>
    <source>
        <strain evidence="8 9">17J57-3</strain>
    </source>
</reference>
<keyword evidence="6" id="KW-0418">Kinase</keyword>
<dbReference type="PANTHER" id="PTHR43547">
    <property type="entry name" value="TWO-COMPONENT HISTIDINE KINASE"/>
    <property type="match status" value="1"/>
</dbReference>
<comment type="subcellular location">
    <subcellularLocation>
        <location evidence="2">Cell inner membrane</location>
        <topology evidence="2">Multi-pass membrane protein</topology>
    </subcellularLocation>
</comment>
<keyword evidence="4" id="KW-0597">Phosphoprotein</keyword>
<feature type="domain" description="Histidine kinase" evidence="7">
    <location>
        <begin position="861"/>
        <end position="1076"/>
    </location>
</feature>